<dbReference type="AlphaFoldDB" id="A0A672FAX6"/>
<protein>
    <recommendedName>
        <fullName evidence="3">AB hydrolase-1 domain-containing protein</fullName>
    </recommendedName>
</protein>
<dbReference type="FunFam" id="3.40.50.1820:FF:000067">
    <property type="entry name" value="Bifunctional epoxide hydrolase 2"/>
    <property type="match status" value="1"/>
</dbReference>
<dbReference type="Gene3D" id="3.40.50.1820">
    <property type="entry name" value="alpha/beta hydrolase"/>
    <property type="match status" value="1"/>
</dbReference>
<dbReference type="Ensembl" id="ENSSFAT00005003002.1">
    <property type="protein sequence ID" value="ENSSFAP00005002782.1"/>
    <property type="gene ID" value="ENSSFAG00005001679.1"/>
</dbReference>
<dbReference type="Gene3D" id="3.40.50.1000">
    <property type="entry name" value="HAD superfamily/HAD-like"/>
    <property type="match status" value="1"/>
</dbReference>
<dbReference type="PANTHER" id="PTHR43329">
    <property type="entry name" value="EPOXIDE HYDROLASE"/>
    <property type="match status" value="1"/>
</dbReference>
<dbReference type="NCBIfam" id="TIGR01509">
    <property type="entry name" value="HAD-SF-IA-v3"/>
    <property type="match status" value="1"/>
</dbReference>
<dbReference type="CDD" id="cd02603">
    <property type="entry name" value="HAD_sEH-N_like"/>
    <property type="match status" value="1"/>
</dbReference>
<comment type="similarity">
    <text evidence="2">Belongs to the AB hydrolase superfamily. Epoxide hydrolase family.</text>
</comment>
<dbReference type="Proteomes" id="UP000472267">
    <property type="component" value="Unassembled WGS sequence"/>
</dbReference>
<reference evidence="4" key="2">
    <citation type="submission" date="2025-09" db="UniProtKB">
        <authorList>
            <consortium name="Ensembl"/>
        </authorList>
    </citation>
    <scope>IDENTIFICATION</scope>
</reference>
<dbReference type="GeneID" id="115383779"/>
<dbReference type="GO" id="GO:0004301">
    <property type="term" value="F:epoxide hydrolase activity"/>
    <property type="evidence" value="ECO:0007669"/>
    <property type="project" value="UniProtKB-ARBA"/>
</dbReference>
<evidence type="ECO:0000256" key="1">
    <source>
        <dbReference type="ARBA" id="ARBA00022801"/>
    </source>
</evidence>
<dbReference type="SUPFAM" id="SSF53474">
    <property type="entry name" value="alpha/beta-Hydrolases"/>
    <property type="match status" value="1"/>
</dbReference>
<name>A0A672FAX6_SALFA</name>
<dbReference type="InterPro" id="IPR000073">
    <property type="entry name" value="AB_hydrolase_1"/>
</dbReference>
<dbReference type="SUPFAM" id="SSF56784">
    <property type="entry name" value="HAD-like"/>
    <property type="match status" value="1"/>
</dbReference>
<dbReference type="InterPro" id="IPR023198">
    <property type="entry name" value="PGP-like_dom2"/>
</dbReference>
<dbReference type="RefSeq" id="XP_029941817.1">
    <property type="nucleotide sequence ID" value="XM_030085957.1"/>
</dbReference>
<gene>
    <name evidence="4" type="primary">ephx2</name>
</gene>
<feature type="domain" description="AB hydrolase-1" evidence="3">
    <location>
        <begin position="259"/>
        <end position="535"/>
    </location>
</feature>
<dbReference type="Pfam" id="PF00561">
    <property type="entry name" value="Abhydrolase_1"/>
    <property type="match status" value="1"/>
</dbReference>
<dbReference type="OrthoDB" id="408373at2759"/>
<dbReference type="Gene3D" id="1.10.150.240">
    <property type="entry name" value="Putative phosphatase, domain 2"/>
    <property type="match status" value="1"/>
</dbReference>
<proteinExistence type="inferred from homology"/>
<reference evidence="4" key="1">
    <citation type="submission" date="2025-08" db="UniProtKB">
        <authorList>
            <consortium name="Ensembl"/>
        </authorList>
    </citation>
    <scope>IDENTIFICATION</scope>
</reference>
<dbReference type="InterPro" id="IPR006439">
    <property type="entry name" value="HAD-SF_hydro_IA"/>
</dbReference>
<dbReference type="InterPro" id="IPR029058">
    <property type="entry name" value="AB_hydrolase_fold"/>
</dbReference>
<evidence type="ECO:0000259" key="3">
    <source>
        <dbReference type="Pfam" id="PF00561"/>
    </source>
</evidence>
<dbReference type="PRINTS" id="PR00111">
    <property type="entry name" value="ABHYDROLASE"/>
</dbReference>
<sequence>MAGQRKAVLFNFWGVVVSSRPDHVFHKLEELRNLPGGFLSGVASQEEGAVRRAEKGAITLSQMIPELEAACVKEAQVRGVTLPSDWSVTGLLDELEKAMADVQAAVLKTADRLRQNGLLTAVLANHWMDDRAAADGSARLLSVLGAHFDLVLQSCRSGHRVPEPAGFSAALQRLGVTSQQAVWLDADEAGVKAAEAAGMKAILVRSLDDALQKLSDSTGVQAVGAETPPRACSHGQVSHGYVDIKPGVRTHFVEMGCGPPVVLCHGFPESWFSWRYQIPALAAAGFRVLALDMKGYGESTAPPEIEEYSMEQMCKELVTFLDKMAIPQVTLVGHDWGGALVWTMARCLPERVRAVASLNTPMFLRDPSVNPAQQLLKNPVFDYQVYFQKEGVAEAELEKNLARTFKILFSRGSEREGRPSLTTKGVCDRGGLFAGLPEEIPRSSMLTEADLQYYISQYTKSGFRGPLNWYRNHEANWKWECSQPFDKILMPALMVTAGKDPVLSPALTHGMEEKCPNLTRGHLEDCGHWTQMDKPAETNDILISWLKETHGRTGTVAPRL</sequence>
<evidence type="ECO:0000313" key="5">
    <source>
        <dbReference type="Proteomes" id="UP000472267"/>
    </source>
</evidence>
<dbReference type="Pfam" id="PF00702">
    <property type="entry name" value="Hydrolase"/>
    <property type="match status" value="1"/>
</dbReference>
<dbReference type="InParanoid" id="A0A672FAX6"/>
<evidence type="ECO:0000256" key="2">
    <source>
        <dbReference type="ARBA" id="ARBA00038334"/>
    </source>
</evidence>
<dbReference type="InterPro" id="IPR023214">
    <property type="entry name" value="HAD_sf"/>
</dbReference>
<dbReference type="PRINTS" id="PR00412">
    <property type="entry name" value="EPOXHYDRLASE"/>
</dbReference>
<evidence type="ECO:0000313" key="4">
    <source>
        <dbReference type="Ensembl" id="ENSSFAP00005002782.1"/>
    </source>
</evidence>
<organism evidence="4 5">
    <name type="scientific">Salarias fasciatus</name>
    <name type="common">Jewelled blenny</name>
    <name type="synonym">Blennius fasciatus</name>
    <dbReference type="NCBI Taxonomy" id="181472"/>
    <lineage>
        <taxon>Eukaryota</taxon>
        <taxon>Metazoa</taxon>
        <taxon>Chordata</taxon>
        <taxon>Craniata</taxon>
        <taxon>Vertebrata</taxon>
        <taxon>Euteleostomi</taxon>
        <taxon>Actinopterygii</taxon>
        <taxon>Neopterygii</taxon>
        <taxon>Teleostei</taxon>
        <taxon>Neoteleostei</taxon>
        <taxon>Acanthomorphata</taxon>
        <taxon>Ovalentaria</taxon>
        <taxon>Blenniimorphae</taxon>
        <taxon>Blenniiformes</taxon>
        <taxon>Blennioidei</taxon>
        <taxon>Blenniidae</taxon>
        <taxon>Salariinae</taxon>
        <taxon>Salarias</taxon>
    </lineage>
</organism>
<dbReference type="InterPro" id="IPR000639">
    <property type="entry name" value="Epox_hydrolase-like"/>
</dbReference>
<keyword evidence="1" id="KW-0378">Hydrolase</keyword>
<dbReference type="OMA" id="YAMEVLC"/>
<accession>A0A672FAX6</accession>
<dbReference type="InterPro" id="IPR036412">
    <property type="entry name" value="HAD-like_sf"/>
</dbReference>
<keyword evidence="5" id="KW-1185">Reference proteome</keyword>
<dbReference type="CTD" id="2053"/>